<proteinExistence type="predicted"/>
<dbReference type="InterPro" id="IPR036568">
    <property type="entry name" value="GGCT-like_sf"/>
</dbReference>
<dbReference type="AlphaFoldDB" id="A0A0N0NHM5"/>
<keyword evidence="6" id="KW-1185">Reference proteome</keyword>
<evidence type="ECO:0000256" key="4">
    <source>
        <dbReference type="PIRSR" id="PIRSR617939-2"/>
    </source>
</evidence>
<dbReference type="InterPro" id="IPR013024">
    <property type="entry name" value="GGCT-like"/>
</dbReference>
<dbReference type="RefSeq" id="XP_017994701.1">
    <property type="nucleotide sequence ID" value="XM_018142152.1"/>
</dbReference>
<dbReference type="STRING" id="1664694.A0A0N0NHM5"/>
<dbReference type="PANTHER" id="PTHR12935:SF0">
    <property type="entry name" value="GAMMA-GLUTAMYLCYCLOTRANSFERASE"/>
    <property type="match status" value="1"/>
</dbReference>
<evidence type="ECO:0000256" key="1">
    <source>
        <dbReference type="ARBA" id="ARBA00012346"/>
    </source>
</evidence>
<dbReference type="GO" id="GO:0003839">
    <property type="term" value="F:gamma-glutamylcyclotransferase activity"/>
    <property type="evidence" value="ECO:0007669"/>
    <property type="project" value="UniProtKB-EC"/>
</dbReference>
<accession>A0A0N0NHM5</accession>
<dbReference type="Pfam" id="PF13772">
    <property type="entry name" value="AIG2_2"/>
    <property type="match status" value="1"/>
</dbReference>
<feature type="active site" description="Proton acceptor" evidence="3">
    <location>
        <position position="86"/>
    </location>
</feature>
<reference evidence="5 6" key="1">
    <citation type="submission" date="2015-06" db="EMBL/GenBank/DDBJ databases">
        <title>Draft genome of the ant-associated black yeast Phialophora attae CBS 131958.</title>
        <authorList>
            <person name="Moreno L.F."/>
            <person name="Stielow B.J."/>
            <person name="de Hoog S."/>
            <person name="Vicente V.A."/>
            <person name="Weiss V.A."/>
            <person name="de Vries M."/>
            <person name="Cruz L.M."/>
            <person name="Souza E.M."/>
        </authorList>
    </citation>
    <scope>NUCLEOTIDE SEQUENCE [LARGE SCALE GENOMIC DNA]</scope>
    <source>
        <strain evidence="5 6">CBS 131958</strain>
    </source>
</reference>
<evidence type="ECO:0000256" key="3">
    <source>
        <dbReference type="PIRSR" id="PIRSR617939-1"/>
    </source>
</evidence>
<organism evidence="5 6">
    <name type="scientific">Cyphellophora attinorum</name>
    <dbReference type="NCBI Taxonomy" id="1664694"/>
    <lineage>
        <taxon>Eukaryota</taxon>
        <taxon>Fungi</taxon>
        <taxon>Dikarya</taxon>
        <taxon>Ascomycota</taxon>
        <taxon>Pezizomycotina</taxon>
        <taxon>Eurotiomycetes</taxon>
        <taxon>Chaetothyriomycetidae</taxon>
        <taxon>Chaetothyriales</taxon>
        <taxon>Cyphellophoraceae</taxon>
        <taxon>Cyphellophora</taxon>
    </lineage>
</organism>
<feature type="binding site" evidence="4">
    <location>
        <position position="135"/>
    </location>
    <ligand>
        <name>substrate</name>
    </ligand>
</feature>
<dbReference type="VEuPathDB" id="FungiDB:AB675_21"/>
<dbReference type="Gene3D" id="3.10.490.10">
    <property type="entry name" value="Gamma-glutamyl cyclotransferase-like"/>
    <property type="match status" value="1"/>
</dbReference>
<dbReference type="CDD" id="cd06661">
    <property type="entry name" value="GGCT_like"/>
    <property type="match status" value="1"/>
</dbReference>
<dbReference type="Proteomes" id="UP000038010">
    <property type="component" value="Unassembled WGS sequence"/>
</dbReference>
<evidence type="ECO:0000256" key="2">
    <source>
        <dbReference type="ARBA" id="ARBA00023239"/>
    </source>
</evidence>
<sequence length="201" mass="22802">MEDSNAETTPAFSCLYFGYASNLSPRTLQQRCPGSMYVGLAVLPGWKFIISSVGFGNIIRASDDDIVYGNLYFLTQQHEDALDKSEEVPHWHQKLTLDVRMVSKDGSGWQSGQEAPATCYTDTKRTTEGVISKEYIIWMRKAIADGVESGVPADYFRKYVDKFLPEDGLVGKEEDIIMVRTIEHNKEDLQFVPREMLKRES</sequence>
<name>A0A0N0NHM5_9EURO</name>
<keyword evidence="2" id="KW-0456">Lyase</keyword>
<dbReference type="EC" id="4.3.2.9" evidence="1"/>
<gene>
    <name evidence="5" type="ORF">AB675_21</name>
</gene>
<dbReference type="OrthoDB" id="2924818at2759"/>
<evidence type="ECO:0000313" key="6">
    <source>
        <dbReference type="Proteomes" id="UP000038010"/>
    </source>
</evidence>
<evidence type="ECO:0000313" key="5">
    <source>
        <dbReference type="EMBL" id="KPI34738.1"/>
    </source>
</evidence>
<dbReference type="GeneID" id="28733923"/>
<dbReference type="EMBL" id="LFJN01000051">
    <property type="protein sequence ID" value="KPI34738.1"/>
    <property type="molecule type" value="Genomic_DNA"/>
</dbReference>
<protein>
    <recommendedName>
        <fullName evidence="1">gamma-glutamylcyclotransferase</fullName>
        <ecNumber evidence="1">4.3.2.9</ecNumber>
    </recommendedName>
</protein>
<feature type="binding site" evidence="4">
    <location>
        <begin position="16"/>
        <end position="21"/>
    </location>
    <ligand>
        <name>substrate</name>
    </ligand>
</feature>
<dbReference type="InterPro" id="IPR017939">
    <property type="entry name" value="G-Glutamylcylcotransferase"/>
</dbReference>
<comment type="caution">
    <text evidence="5">The sequence shown here is derived from an EMBL/GenBank/DDBJ whole genome shotgun (WGS) entry which is preliminary data.</text>
</comment>
<dbReference type="PANTHER" id="PTHR12935">
    <property type="entry name" value="GAMMA-GLUTAMYLCYCLOTRANSFERASE"/>
    <property type="match status" value="1"/>
</dbReference>
<dbReference type="SUPFAM" id="SSF110857">
    <property type="entry name" value="Gamma-glutamyl cyclotransferase-like"/>
    <property type="match status" value="1"/>
</dbReference>